<keyword evidence="10" id="KW-0413">Isomerase</keyword>
<keyword evidence="5" id="KW-0274">FAD</keyword>
<accession>A0A2N8PEF4</accession>
<keyword evidence="7" id="KW-0443">Lipid metabolism</keyword>
<evidence type="ECO:0000256" key="13">
    <source>
        <dbReference type="ARBA" id="ARBA00049723"/>
    </source>
</evidence>
<evidence type="ECO:0000256" key="5">
    <source>
        <dbReference type="ARBA" id="ARBA00022827"/>
    </source>
</evidence>
<dbReference type="InterPro" id="IPR003953">
    <property type="entry name" value="FAD-dep_OxRdtase_2_FAD-bd"/>
</dbReference>
<comment type="caution">
    <text evidence="20">The sequence shown here is derived from an EMBL/GenBank/DDBJ whole genome shotgun (WGS) entry which is preliminary data.</text>
</comment>
<evidence type="ECO:0000256" key="10">
    <source>
        <dbReference type="ARBA" id="ARBA00023235"/>
    </source>
</evidence>
<feature type="domain" description="FAD-dependent oxidoreductase 2 FAD-binding" evidence="18">
    <location>
        <begin position="33"/>
        <end position="66"/>
    </location>
</feature>
<evidence type="ECO:0000256" key="4">
    <source>
        <dbReference type="ARBA" id="ARBA00022630"/>
    </source>
</evidence>
<evidence type="ECO:0000256" key="9">
    <source>
        <dbReference type="ARBA" id="ARBA00023221"/>
    </source>
</evidence>
<evidence type="ECO:0000256" key="8">
    <source>
        <dbReference type="ARBA" id="ARBA00023166"/>
    </source>
</evidence>
<dbReference type="SUPFAM" id="SSF51905">
    <property type="entry name" value="FAD/NAD(P)-binding domain"/>
    <property type="match status" value="1"/>
</dbReference>
<evidence type="ECO:0000313" key="20">
    <source>
        <dbReference type="EMBL" id="PNE39380.1"/>
    </source>
</evidence>
<proteinExistence type="inferred from homology"/>
<dbReference type="Pfam" id="PF05199">
    <property type="entry name" value="GMC_oxred_C"/>
    <property type="match status" value="1"/>
</dbReference>
<evidence type="ECO:0000256" key="15">
    <source>
        <dbReference type="ARBA" id="ARBA00049778"/>
    </source>
</evidence>
<evidence type="ECO:0000256" key="12">
    <source>
        <dbReference type="ARBA" id="ARBA00049645"/>
    </source>
</evidence>
<evidence type="ECO:0000256" key="2">
    <source>
        <dbReference type="ARBA" id="ARBA00010790"/>
    </source>
</evidence>
<dbReference type="EC" id="5.3.3.1" evidence="11"/>
<comment type="similarity">
    <text evidence="2">Belongs to the GMC oxidoreductase family.</text>
</comment>
<protein>
    <recommendedName>
        <fullName evidence="14">Cholesterol oxidase</fullName>
        <ecNumber evidence="13">1.1.3.6</ecNumber>
        <ecNumber evidence="11">5.3.3.1</ecNumber>
    </recommendedName>
    <alternativeName>
        <fullName evidence="15">Cholesterol isomerase</fullName>
    </alternativeName>
</protein>
<dbReference type="Proteomes" id="UP000236047">
    <property type="component" value="Unassembled WGS sequence"/>
</dbReference>
<dbReference type="PANTHER" id="PTHR47470">
    <property type="entry name" value="CHOLESTEROL OXIDASE"/>
    <property type="match status" value="1"/>
</dbReference>
<comment type="pathway">
    <text evidence="12">Steroid metabolism; cholesterol degradation.</text>
</comment>
<dbReference type="GO" id="GO:0004769">
    <property type="term" value="F:steroid Delta-isomerase activity"/>
    <property type="evidence" value="ECO:0007669"/>
    <property type="project" value="UniProtKB-EC"/>
</dbReference>
<dbReference type="Pfam" id="PF00732">
    <property type="entry name" value="GMC_oxred_N"/>
    <property type="match status" value="1"/>
</dbReference>
<evidence type="ECO:0000259" key="17">
    <source>
        <dbReference type="Pfam" id="PF00732"/>
    </source>
</evidence>
<evidence type="ECO:0000256" key="1">
    <source>
        <dbReference type="ARBA" id="ARBA00001974"/>
    </source>
</evidence>
<dbReference type="Gene3D" id="3.50.50.60">
    <property type="entry name" value="FAD/NAD(P)-binding domain"/>
    <property type="match status" value="3"/>
</dbReference>
<evidence type="ECO:0000256" key="7">
    <source>
        <dbReference type="ARBA" id="ARBA00023098"/>
    </source>
</evidence>
<evidence type="ECO:0000256" key="14">
    <source>
        <dbReference type="ARBA" id="ARBA00049744"/>
    </source>
</evidence>
<evidence type="ECO:0000256" key="3">
    <source>
        <dbReference type="ARBA" id="ARBA00022548"/>
    </source>
</evidence>
<dbReference type="InterPro" id="IPR036188">
    <property type="entry name" value="FAD/NAD-bd_sf"/>
</dbReference>
<keyword evidence="8" id="KW-1207">Sterol metabolism</keyword>
<reference evidence="21" key="1">
    <citation type="submission" date="2015-09" db="EMBL/GenBank/DDBJ databases">
        <authorList>
            <person name="Graham D.E."/>
            <person name="Mahan K.M."/>
            <person name="Klingeman D.M."/>
            <person name="Fida T."/>
            <person name="Giannone R.J."/>
            <person name="Hettich R.L."/>
            <person name="Parry R.J."/>
            <person name="Spain J.C."/>
        </authorList>
    </citation>
    <scope>NUCLEOTIDE SEQUENCE [LARGE SCALE GENOMIC DNA]</scope>
    <source>
        <strain evidence="21">JCM 4701</strain>
    </source>
</reference>
<dbReference type="GO" id="GO:0050660">
    <property type="term" value="F:flavin adenine dinucleotide binding"/>
    <property type="evidence" value="ECO:0007669"/>
    <property type="project" value="InterPro"/>
</dbReference>
<dbReference type="PANTHER" id="PTHR47470:SF1">
    <property type="entry name" value="FAD-DEPENDENT OXIDOREDUCTASE 2 FAD BINDING DOMAIN-CONTAINING PROTEIN"/>
    <property type="match status" value="1"/>
</dbReference>
<evidence type="ECO:0000256" key="11">
    <source>
        <dbReference type="ARBA" id="ARBA00038856"/>
    </source>
</evidence>
<comment type="cofactor">
    <cofactor evidence="1">
        <name>FAD</name>
        <dbReference type="ChEBI" id="CHEBI:57692"/>
    </cofactor>
</comment>
<evidence type="ECO:0000259" key="19">
    <source>
        <dbReference type="Pfam" id="PF05199"/>
    </source>
</evidence>
<feature type="domain" description="Glucose-methanol-choline oxidoreductase C-terminal" evidence="19">
    <location>
        <begin position="503"/>
        <end position="557"/>
    </location>
</feature>
<keyword evidence="6" id="KW-0560">Oxidoreductase</keyword>
<keyword evidence="9" id="KW-0753">Steroid metabolism</keyword>
<dbReference type="InterPro" id="IPR007867">
    <property type="entry name" value="GMC_OxRtase_C"/>
</dbReference>
<feature type="region of interest" description="Disordered" evidence="16">
    <location>
        <begin position="1"/>
        <end position="25"/>
    </location>
</feature>
<dbReference type="AlphaFoldDB" id="A0A2N8PEF4"/>
<evidence type="ECO:0000256" key="16">
    <source>
        <dbReference type="SAM" id="MobiDB-lite"/>
    </source>
</evidence>
<feature type="domain" description="Glucose-methanol-choline oxidoreductase N-terminal" evidence="17">
    <location>
        <begin position="223"/>
        <end position="312"/>
    </location>
</feature>
<dbReference type="GO" id="GO:0016995">
    <property type="term" value="F:cholesterol oxidase activity"/>
    <property type="evidence" value="ECO:0007669"/>
    <property type="project" value="UniProtKB-EC"/>
</dbReference>
<dbReference type="RefSeq" id="WP_102926259.1">
    <property type="nucleotide sequence ID" value="NZ_LJSN01000003.1"/>
</dbReference>
<organism evidence="20 21">
    <name type="scientific">Streptomyces noursei</name>
    <name type="common">Streptomyces albulus</name>
    <dbReference type="NCBI Taxonomy" id="1971"/>
    <lineage>
        <taxon>Bacteria</taxon>
        <taxon>Bacillati</taxon>
        <taxon>Actinomycetota</taxon>
        <taxon>Actinomycetes</taxon>
        <taxon>Kitasatosporales</taxon>
        <taxon>Streptomycetaceae</taxon>
        <taxon>Streptomyces</taxon>
    </lineage>
</organism>
<evidence type="ECO:0000259" key="18">
    <source>
        <dbReference type="Pfam" id="PF00890"/>
    </source>
</evidence>
<sequence>MPQPNPAQPHAPEGPSADAGRPAQENPDDYDYDVIVIGSGFGGSVSALRLTEKGYRVGVLEAGRRFTRETLPKNSWDLKNYLWAPALGLYGIQRIHLLGKVMVLAGAGVGGGSLNYANTLYVPPKAFFDDPQWRRITDWQQELKPYYDQARRMLGVRLNPTMTPSDVHLKATAQAMGVGDSFHMAPVGVFFGDGEDAAGAARARPGGEVPDPYFGGAGPSRRACTECGECMTGCRHGAKNTLTENYLHLAEKAGAVIHPMTSVVTLTEDSRGGFAVRTLPTDNKKKGAGRVFAARRVVLAAGTYGTQTLLHRMKDSGLLPYLSDRLGALTRTNSEALVGAQTTSRRYRERHGADRVDFTKGVAITSSIHPDETTHIEPVRYGKGSNSMGGLTILQVPYRPAGRVLGWAGNMVRHPVLALRSLSNRRWSERTIIGLVMQSLDNSLTTYRKPRGLGKGLLTARQGHGAPNPNQIPEATEAATLLAQEINGFAGSNVGELMGTPLTAHFLGGCPIGADADHGVIDAYHRLYGHPGISVVDGSAVSANLGVNPSLTITAQAERAMSLWPNKGEADPRPAPGRPYVRVAPVEPVRPAVPASAFGALKLPFLPVPSVPPKK</sequence>
<dbReference type="GO" id="GO:0008203">
    <property type="term" value="P:cholesterol metabolic process"/>
    <property type="evidence" value="ECO:0007669"/>
    <property type="project" value="UniProtKB-KW"/>
</dbReference>
<gene>
    <name evidence="20" type="ORF">AOB60_36565</name>
</gene>
<evidence type="ECO:0000313" key="21">
    <source>
        <dbReference type="Proteomes" id="UP000236047"/>
    </source>
</evidence>
<keyword evidence="21" id="KW-1185">Reference proteome</keyword>
<keyword evidence="3" id="KW-0153">Cholesterol metabolism</keyword>
<dbReference type="InterPro" id="IPR000172">
    <property type="entry name" value="GMC_OxRdtase_N"/>
</dbReference>
<evidence type="ECO:0000256" key="6">
    <source>
        <dbReference type="ARBA" id="ARBA00023002"/>
    </source>
</evidence>
<dbReference type="Pfam" id="PF00890">
    <property type="entry name" value="FAD_binding_2"/>
    <property type="match status" value="1"/>
</dbReference>
<dbReference type="EC" id="1.1.3.6" evidence="13"/>
<name>A0A2N8PEF4_STRNR</name>
<keyword evidence="4" id="KW-0285">Flavoprotein</keyword>
<dbReference type="InterPro" id="IPR052542">
    <property type="entry name" value="Cholesterol_Oxidase"/>
</dbReference>
<dbReference type="EMBL" id="LJSN01000003">
    <property type="protein sequence ID" value="PNE39380.1"/>
    <property type="molecule type" value="Genomic_DNA"/>
</dbReference>